<sequence>MQKYYYLVEAHGRQVLVRKGESEEDLPAIQFVTHTDDGAEMSFGLNFEPKEGSTEEAAEADRDRAFEKEEELRTMAEAYAEKLIGCATGFDALRALQG</sequence>
<dbReference type="GeneID" id="55013146"/>
<evidence type="ECO:0000313" key="2">
    <source>
        <dbReference type="Proteomes" id="UP000297046"/>
    </source>
</evidence>
<proteinExistence type="predicted"/>
<dbReference type="EMBL" id="MK651787">
    <property type="protein sequence ID" value="QBZ71573.1"/>
    <property type="molecule type" value="Genomic_DNA"/>
</dbReference>
<dbReference type="KEGG" id="vg:55013146"/>
<name>A0A4D6DYX1_9CAUD</name>
<reference evidence="2" key="1">
    <citation type="submission" date="2019-03" db="EMBL/GenBank/DDBJ databases">
        <authorList>
            <person name="Olsen N.S."/>
            <person name="Kot W."/>
            <person name="Hansen L.H."/>
        </authorList>
    </citation>
    <scope>NUCLEOTIDE SEQUENCE [LARGE SCALE GENOMIC DNA]</scope>
</reference>
<keyword evidence="2" id="KW-1185">Reference proteome</keyword>
<dbReference type="Proteomes" id="UP000297046">
    <property type="component" value="Segment"/>
</dbReference>
<accession>A0A4D6DYX1</accession>
<protein>
    <submittedName>
        <fullName evidence="1">Uncharacterized protein</fullName>
    </submittedName>
</protein>
<organism evidence="1 2">
    <name type="scientific">Escherichia phage Sortsne</name>
    <dbReference type="NCBI Taxonomy" id="2562456"/>
    <lineage>
        <taxon>Viruses</taxon>
        <taxon>Duplodnaviria</taxon>
        <taxon>Heunggongvirae</taxon>
        <taxon>Uroviricota</taxon>
        <taxon>Caudoviricetes</taxon>
        <taxon>Sortsnevirus</taxon>
        <taxon>Sortsnevirus sortsne</taxon>
    </lineage>
</organism>
<evidence type="ECO:0000313" key="1">
    <source>
        <dbReference type="EMBL" id="QBZ71573.1"/>
    </source>
</evidence>
<dbReference type="RefSeq" id="YP_009821661.1">
    <property type="nucleotide sequence ID" value="NC_048178.1"/>
</dbReference>